<name>A0AAU9WEP0_9CNID</name>
<evidence type="ECO:0000313" key="3">
    <source>
        <dbReference type="Proteomes" id="UP001159428"/>
    </source>
</evidence>
<dbReference type="PANTHER" id="PTHR33845">
    <property type="entry name" value="C2H2-TYPE DOMAIN-CONTAINING PROTEIN"/>
    <property type="match status" value="1"/>
</dbReference>
<organism evidence="2 3">
    <name type="scientific">Pocillopora meandrina</name>
    <dbReference type="NCBI Taxonomy" id="46732"/>
    <lineage>
        <taxon>Eukaryota</taxon>
        <taxon>Metazoa</taxon>
        <taxon>Cnidaria</taxon>
        <taxon>Anthozoa</taxon>
        <taxon>Hexacorallia</taxon>
        <taxon>Scleractinia</taxon>
        <taxon>Astrocoeniina</taxon>
        <taxon>Pocilloporidae</taxon>
        <taxon>Pocillopora</taxon>
    </lineage>
</organism>
<dbReference type="Proteomes" id="UP001159428">
    <property type="component" value="Unassembled WGS sequence"/>
</dbReference>
<evidence type="ECO:0000313" key="2">
    <source>
        <dbReference type="EMBL" id="CAH3107843.1"/>
    </source>
</evidence>
<feature type="region of interest" description="Disordered" evidence="1">
    <location>
        <begin position="1"/>
        <end position="37"/>
    </location>
</feature>
<dbReference type="AlphaFoldDB" id="A0AAU9WEP0"/>
<accession>A0AAU9WEP0</accession>
<feature type="non-terminal residue" evidence="2">
    <location>
        <position position="268"/>
    </location>
</feature>
<proteinExistence type="predicted"/>
<dbReference type="EMBL" id="CALNXJ010000011">
    <property type="protein sequence ID" value="CAH3107843.1"/>
    <property type="molecule type" value="Genomic_DNA"/>
</dbReference>
<sequence>FPSENLKRSPQGRKLKEATKTSTTDPAEEEDYGHEAKGNDQVFPCLKEGWTRSFQQFSSLEKHLVFGTCTKTIERETLLDKVKVKYAARLEEGSSAVPTIPLPPETCPHSTGYVTPPEGFALKQVKKAYRFNEKQREYPTARFTIGQESGKKVDAEMVATEMRRAKGSNGEHLFSVSEFLKTQQVASFFSRMAAKVKQQTAPCTQAVTEQDLVATEEEFNLSNAKESIFDQLNVTHPIHYQQFNICSMVENNTLKNLKLAILKLLCES</sequence>
<gene>
    <name evidence="2" type="ORF">PMEA_00002958</name>
</gene>
<feature type="non-terminal residue" evidence="2">
    <location>
        <position position="1"/>
    </location>
</feature>
<evidence type="ECO:0000256" key="1">
    <source>
        <dbReference type="SAM" id="MobiDB-lite"/>
    </source>
</evidence>
<evidence type="ECO:0008006" key="4">
    <source>
        <dbReference type="Google" id="ProtNLM"/>
    </source>
</evidence>
<comment type="caution">
    <text evidence="2">The sequence shown here is derived from an EMBL/GenBank/DDBJ whole genome shotgun (WGS) entry which is preliminary data.</text>
</comment>
<keyword evidence="3" id="KW-1185">Reference proteome</keyword>
<protein>
    <recommendedName>
        <fullName evidence="4">Breast cancer type 2 susceptibility protein</fullName>
    </recommendedName>
</protein>
<dbReference type="PANTHER" id="PTHR33845:SF1">
    <property type="entry name" value="C2H2-TYPE DOMAIN-CONTAINING PROTEIN"/>
    <property type="match status" value="1"/>
</dbReference>
<reference evidence="2 3" key="1">
    <citation type="submission" date="2022-05" db="EMBL/GenBank/DDBJ databases">
        <authorList>
            <consortium name="Genoscope - CEA"/>
            <person name="William W."/>
        </authorList>
    </citation>
    <scope>NUCLEOTIDE SEQUENCE [LARGE SCALE GENOMIC DNA]</scope>
</reference>